<gene>
    <name evidence="2" type="ORF">SAMN04489716_0594</name>
</gene>
<feature type="domain" description="HTH cro/C1-type" evidence="1">
    <location>
        <begin position="1"/>
        <end position="47"/>
    </location>
</feature>
<dbReference type="GO" id="GO:0003677">
    <property type="term" value="F:DNA binding"/>
    <property type="evidence" value="ECO:0007669"/>
    <property type="project" value="InterPro"/>
</dbReference>
<evidence type="ECO:0000259" key="1">
    <source>
        <dbReference type="PROSITE" id="PS50943"/>
    </source>
</evidence>
<evidence type="ECO:0000313" key="3">
    <source>
        <dbReference type="Proteomes" id="UP000198688"/>
    </source>
</evidence>
<sequence>MTQRELAVKSGVSVRAISDMERGFSAAPQARTLDALAGALGLDTTGRAALSAAARSARTRGTGAGALPRDLPDFTGRHDELALLSGGIALPPAGLASLSGGPALLSGGPALSSGGPALLSGGHRPGAVTVVHGPPGAGKTAVAVHAAGRLGGRPGFIDCRDLAAGDVLARVRRIGMPCDLLVLDDVTAETQVGPLLQEVGCPVVITSRRALPGLGGIRRVPLGPLPPHDAVRLLATITGAPADHPDVHRVAGFCEHLPLALRAAGNRLVTRPGWTIGDLAVRLADADRRLATLTAGDLSVERVLAEAYATSSPAERHALRTGSALVSLIAARETNGGGPGAPLTADRAPGGLFIAGGGPGGPPGAGSPAGR</sequence>
<dbReference type="Gene3D" id="3.40.50.300">
    <property type="entry name" value="P-loop containing nucleotide triphosphate hydrolases"/>
    <property type="match status" value="1"/>
</dbReference>
<dbReference type="SMART" id="SM00382">
    <property type="entry name" value="AAA"/>
    <property type="match status" value="1"/>
</dbReference>
<dbReference type="EMBL" id="LT629758">
    <property type="protein sequence ID" value="SDS35291.1"/>
    <property type="molecule type" value="Genomic_DNA"/>
</dbReference>
<reference evidence="2 3" key="1">
    <citation type="submission" date="2016-10" db="EMBL/GenBank/DDBJ databases">
        <authorList>
            <person name="de Groot N.N."/>
        </authorList>
    </citation>
    <scope>NUCLEOTIDE SEQUENCE [LARGE SCALE GENOMIC DNA]</scope>
    <source>
        <strain evidence="2 3">DSM 43941</strain>
    </source>
</reference>
<dbReference type="Pfam" id="PF01381">
    <property type="entry name" value="HTH_3"/>
    <property type="match status" value="1"/>
</dbReference>
<dbReference type="SUPFAM" id="SSF52540">
    <property type="entry name" value="P-loop containing nucleoside triphosphate hydrolases"/>
    <property type="match status" value="1"/>
</dbReference>
<dbReference type="Gene3D" id="1.10.260.40">
    <property type="entry name" value="lambda repressor-like DNA-binding domains"/>
    <property type="match status" value="1"/>
</dbReference>
<dbReference type="InterPro" id="IPR001387">
    <property type="entry name" value="Cro/C1-type_HTH"/>
</dbReference>
<evidence type="ECO:0000313" key="2">
    <source>
        <dbReference type="EMBL" id="SDS35291.1"/>
    </source>
</evidence>
<dbReference type="SUPFAM" id="SSF47413">
    <property type="entry name" value="lambda repressor-like DNA-binding domains"/>
    <property type="match status" value="1"/>
</dbReference>
<accession>A0A1H1RHS5</accession>
<protein>
    <submittedName>
        <fullName evidence="2">Helix-turn-helix</fullName>
    </submittedName>
</protein>
<dbReference type="AlphaFoldDB" id="A0A1H1RHS5"/>
<proteinExistence type="predicted"/>
<dbReference type="PROSITE" id="PS50943">
    <property type="entry name" value="HTH_CROC1"/>
    <property type="match status" value="1"/>
</dbReference>
<keyword evidence="3" id="KW-1185">Reference proteome</keyword>
<dbReference type="InterPro" id="IPR003593">
    <property type="entry name" value="AAA+_ATPase"/>
</dbReference>
<dbReference type="InterPro" id="IPR027417">
    <property type="entry name" value="P-loop_NTPase"/>
</dbReference>
<organism evidence="2 3">
    <name type="scientific">Actinoplanes derwentensis</name>
    <dbReference type="NCBI Taxonomy" id="113562"/>
    <lineage>
        <taxon>Bacteria</taxon>
        <taxon>Bacillati</taxon>
        <taxon>Actinomycetota</taxon>
        <taxon>Actinomycetes</taxon>
        <taxon>Micromonosporales</taxon>
        <taxon>Micromonosporaceae</taxon>
        <taxon>Actinoplanes</taxon>
    </lineage>
</organism>
<dbReference type="STRING" id="113562.SAMN04489716_0594"/>
<dbReference type="CDD" id="cd00093">
    <property type="entry name" value="HTH_XRE"/>
    <property type="match status" value="1"/>
</dbReference>
<dbReference type="Proteomes" id="UP000198688">
    <property type="component" value="Chromosome I"/>
</dbReference>
<dbReference type="InterPro" id="IPR010982">
    <property type="entry name" value="Lambda_DNA-bd_dom_sf"/>
</dbReference>
<name>A0A1H1RHS5_9ACTN</name>